<gene>
    <name evidence="2" type="ORF">OD750_011615</name>
</gene>
<dbReference type="GO" id="GO:0016020">
    <property type="term" value="C:membrane"/>
    <property type="evidence" value="ECO:0007669"/>
    <property type="project" value="GOC"/>
</dbReference>
<dbReference type="SUPFAM" id="SSF56219">
    <property type="entry name" value="DNase I-like"/>
    <property type="match status" value="1"/>
</dbReference>
<dbReference type="InterPro" id="IPR036691">
    <property type="entry name" value="Endo/exonu/phosph_ase_sf"/>
</dbReference>
<dbReference type="EMBL" id="JAOVZO020000017">
    <property type="protein sequence ID" value="MDC8013185.1"/>
    <property type="molecule type" value="Genomic_DNA"/>
</dbReference>
<accession>A0A9X4BGR8</accession>
<dbReference type="Proteomes" id="UP001139971">
    <property type="component" value="Unassembled WGS sequence"/>
</dbReference>
<sequence length="266" mass="28894">MNAHDGSAPTPDGITRLRLVSCNIVAGASVGRFSDYVTRTWLPHPGKRANLDALAASIAEFDIVALQESDAGTLRSGFVNQTQYLADAADFPYWSHQPNRRVSRLAQSANGLISRLEPTEVIDHPLPGRIPGRGALLARFGAGRDALCVVISHLSLGPEARMRQLGFIADLLADTPHAVLMGDMNCAADSPELRELYRRTSLRPPTAPPATFPSWRPRRAIDHILASEALEVESLWTLPQAFSDHLPVAASLRLPARLQHGLKRAA</sequence>
<dbReference type="Pfam" id="PF03372">
    <property type="entry name" value="Exo_endo_phos"/>
    <property type="match status" value="1"/>
</dbReference>
<keyword evidence="2" id="KW-0540">Nuclease</keyword>
<keyword evidence="2" id="KW-0378">Hydrolase</keyword>
<comment type="caution">
    <text evidence="2">The sequence shown here is derived from an EMBL/GenBank/DDBJ whole genome shotgun (WGS) entry which is preliminary data.</text>
</comment>
<dbReference type="PANTHER" id="PTHR14859">
    <property type="entry name" value="CALCOFLUOR WHITE HYPERSENSITIVE PROTEIN PRECURSOR"/>
    <property type="match status" value="1"/>
</dbReference>
<organism evidence="2 3">
    <name type="scientific">Tahibacter soli</name>
    <dbReference type="NCBI Taxonomy" id="2983605"/>
    <lineage>
        <taxon>Bacteria</taxon>
        <taxon>Pseudomonadati</taxon>
        <taxon>Pseudomonadota</taxon>
        <taxon>Gammaproteobacteria</taxon>
        <taxon>Lysobacterales</taxon>
        <taxon>Rhodanobacteraceae</taxon>
        <taxon>Tahibacter</taxon>
    </lineage>
</organism>
<dbReference type="AlphaFoldDB" id="A0A9X4BGR8"/>
<reference evidence="2" key="1">
    <citation type="submission" date="2023-02" db="EMBL/GenBank/DDBJ databases">
        <title>Tahibacter soli sp. nov. isolated from soil.</title>
        <authorList>
            <person name="Baek J.H."/>
            <person name="Lee J.K."/>
            <person name="Choi D.G."/>
            <person name="Jeon C.O."/>
        </authorList>
    </citation>
    <scope>NUCLEOTIDE SEQUENCE</scope>
    <source>
        <strain evidence="2">BL</strain>
    </source>
</reference>
<keyword evidence="2" id="KW-0255">Endonuclease</keyword>
<dbReference type="InterPro" id="IPR005135">
    <property type="entry name" value="Endo/exonuclease/phosphatase"/>
</dbReference>
<evidence type="ECO:0000259" key="1">
    <source>
        <dbReference type="Pfam" id="PF03372"/>
    </source>
</evidence>
<proteinExistence type="predicted"/>
<dbReference type="GO" id="GO:0004519">
    <property type="term" value="F:endonuclease activity"/>
    <property type="evidence" value="ECO:0007669"/>
    <property type="project" value="UniProtKB-KW"/>
</dbReference>
<dbReference type="Gene3D" id="3.60.10.10">
    <property type="entry name" value="Endonuclease/exonuclease/phosphatase"/>
    <property type="match status" value="1"/>
</dbReference>
<dbReference type="RefSeq" id="WP_263545398.1">
    <property type="nucleotide sequence ID" value="NZ_JAOVZO020000017.1"/>
</dbReference>
<keyword evidence="3" id="KW-1185">Reference proteome</keyword>
<evidence type="ECO:0000313" key="2">
    <source>
        <dbReference type="EMBL" id="MDC8013185.1"/>
    </source>
</evidence>
<dbReference type="InterPro" id="IPR051916">
    <property type="entry name" value="GPI-anchor_lipid_remodeler"/>
</dbReference>
<name>A0A9X4BGR8_9GAMM</name>
<feature type="domain" description="Endonuclease/exonuclease/phosphatase" evidence="1">
    <location>
        <begin position="48"/>
        <end position="245"/>
    </location>
</feature>
<dbReference type="PANTHER" id="PTHR14859:SF15">
    <property type="entry name" value="ENDONUCLEASE_EXONUCLEASE_PHOSPHATASE DOMAIN-CONTAINING PROTEIN"/>
    <property type="match status" value="1"/>
</dbReference>
<evidence type="ECO:0000313" key="3">
    <source>
        <dbReference type="Proteomes" id="UP001139971"/>
    </source>
</evidence>
<protein>
    <submittedName>
        <fullName evidence="2">Endonuclease/exonuclease/phosphatase family protein</fullName>
    </submittedName>
</protein>
<dbReference type="GO" id="GO:0006506">
    <property type="term" value="P:GPI anchor biosynthetic process"/>
    <property type="evidence" value="ECO:0007669"/>
    <property type="project" value="TreeGrafter"/>
</dbReference>